<dbReference type="InterPro" id="IPR039418">
    <property type="entry name" value="LexA-like"/>
</dbReference>
<feature type="domain" description="LexA repressor DNA-binding" evidence="11">
    <location>
        <begin position="1"/>
        <end position="65"/>
    </location>
</feature>
<keyword evidence="7" id="KW-0804">Transcription</keyword>
<dbReference type="EMBL" id="ABOX02000063">
    <property type="protein sequence ID" value="EEF57585.1"/>
    <property type="molecule type" value="Genomic_DNA"/>
</dbReference>
<protein>
    <submittedName>
        <fullName evidence="12">SOS-response transcriptional repressor, LexA</fullName>
    </submittedName>
</protein>
<dbReference type="NCBIfam" id="TIGR00498">
    <property type="entry name" value="lexA"/>
    <property type="match status" value="1"/>
</dbReference>
<dbReference type="InterPro" id="IPR015927">
    <property type="entry name" value="Peptidase_S24_S26A/B/C"/>
</dbReference>
<dbReference type="GO" id="GO:0006281">
    <property type="term" value="P:DNA repair"/>
    <property type="evidence" value="ECO:0007669"/>
    <property type="project" value="UniProtKB-KW"/>
</dbReference>
<dbReference type="InterPro" id="IPR006199">
    <property type="entry name" value="LexA_DNA-bd_dom"/>
</dbReference>
<dbReference type="OrthoDB" id="9802364at2"/>
<dbReference type="SUPFAM" id="SSF46785">
    <property type="entry name" value="Winged helix' DNA-binding domain"/>
    <property type="match status" value="1"/>
</dbReference>
<comment type="caution">
    <text evidence="12">The sequence shown here is derived from an EMBL/GenBank/DDBJ whole genome shotgun (WGS) entry which is preliminary data.</text>
</comment>
<dbReference type="InterPro" id="IPR036390">
    <property type="entry name" value="WH_DNA-bd_sf"/>
</dbReference>
<evidence type="ECO:0000256" key="1">
    <source>
        <dbReference type="ARBA" id="ARBA00022491"/>
    </source>
</evidence>
<dbReference type="PANTHER" id="PTHR33516">
    <property type="entry name" value="LEXA REPRESSOR"/>
    <property type="match status" value="1"/>
</dbReference>
<proteinExistence type="predicted"/>
<organism evidence="12 13">
    <name type="scientific">Pedosphaera parvula (strain Ellin514)</name>
    <dbReference type="NCBI Taxonomy" id="320771"/>
    <lineage>
        <taxon>Bacteria</taxon>
        <taxon>Pseudomonadati</taxon>
        <taxon>Verrucomicrobiota</taxon>
        <taxon>Pedosphaerae</taxon>
        <taxon>Pedosphaerales</taxon>
        <taxon>Pedosphaeraceae</taxon>
        <taxon>Pedosphaera</taxon>
    </lineage>
</organism>
<dbReference type="CDD" id="cd06529">
    <property type="entry name" value="S24_LexA-like"/>
    <property type="match status" value="1"/>
</dbReference>
<evidence type="ECO:0000256" key="5">
    <source>
        <dbReference type="ARBA" id="ARBA00023015"/>
    </source>
</evidence>
<dbReference type="InterPro" id="IPR036286">
    <property type="entry name" value="LexA/Signal_pep-like_sf"/>
</dbReference>
<evidence type="ECO:0000313" key="12">
    <source>
        <dbReference type="EMBL" id="EEF57585.1"/>
    </source>
</evidence>
<dbReference type="GO" id="GO:0045892">
    <property type="term" value="P:negative regulation of DNA-templated transcription"/>
    <property type="evidence" value="ECO:0007669"/>
    <property type="project" value="InterPro"/>
</dbReference>
<evidence type="ECO:0000256" key="8">
    <source>
        <dbReference type="ARBA" id="ARBA00023204"/>
    </source>
</evidence>
<feature type="domain" description="Peptidase S24/S26A/S26B/S26C" evidence="10">
    <location>
        <begin position="83"/>
        <end position="198"/>
    </location>
</feature>
<keyword evidence="3" id="KW-0227">DNA damage</keyword>
<reference evidence="12 13" key="1">
    <citation type="journal article" date="2011" name="J. Bacteriol.">
        <title>Genome sequence of 'Pedosphaera parvula' Ellin514, an aerobic Verrucomicrobial isolate from pasture soil.</title>
        <authorList>
            <person name="Kant R."/>
            <person name="van Passel M.W."/>
            <person name="Sangwan P."/>
            <person name="Palva A."/>
            <person name="Lucas S."/>
            <person name="Copeland A."/>
            <person name="Lapidus A."/>
            <person name="Glavina Del Rio T."/>
            <person name="Dalin E."/>
            <person name="Tice H."/>
            <person name="Bruce D."/>
            <person name="Goodwin L."/>
            <person name="Pitluck S."/>
            <person name="Chertkov O."/>
            <person name="Larimer F.W."/>
            <person name="Land M.L."/>
            <person name="Hauser L."/>
            <person name="Brettin T.S."/>
            <person name="Detter J.C."/>
            <person name="Han S."/>
            <person name="de Vos W.M."/>
            <person name="Janssen P.H."/>
            <person name="Smidt H."/>
        </authorList>
    </citation>
    <scope>NUCLEOTIDE SEQUENCE [LARGE SCALE GENOMIC DNA]</scope>
    <source>
        <strain evidence="12 13">Ellin514</strain>
    </source>
</reference>
<keyword evidence="8" id="KW-0234">DNA repair</keyword>
<evidence type="ECO:0000256" key="7">
    <source>
        <dbReference type="ARBA" id="ARBA00023163"/>
    </source>
</evidence>
<keyword evidence="1" id="KW-0678">Repressor</keyword>
<evidence type="ECO:0000256" key="6">
    <source>
        <dbReference type="ARBA" id="ARBA00023125"/>
    </source>
</evidence>
<keyword evidence="13" id="KW-1185">Reference proteome</keyword>
<dbReference type="GO" id="GO:0006260">
    <property type="term" value="P:DNA replication"/>
    <property type="evidence" value="ECO:0007669"/>
    <property type="project" value="UniProtKB-KW"/>
</dbReference>
<dbReference type="AlphaFoldDB" id="B9XRF1"/>
<keyword evidence="6" id="KW-0238">DNA-binding</keyword>
<dbReference type="InterPro" id="IPR006200">
    <property type="entry name" value="LexA"/>
</dbReference>
<dbReference type="Gene3D" id="1.10.10.10">
    <property type="entry name" value="Winged helix-like DNA-binding domain superfamily/Winged helix DNA-binding domain"/>
    <property type="match status" value="1"/>
</dbReference>
<dbReference type="Pfam" id="PF01726">
    <property type="entry name" value="LexA_DNA_bind"/>
    <property type="match status" value="1"/>
</dbReference>
<dbReference type="Gene3D" id="2.10.109.10">
    <property type="entry name" value="Umud Fragment, subunit A"/>
    <property type="match status" value="1"/>
</dbReference>
<evidence type="ECO:0000313" key="13">
    <source>
        <dbReference type="Proteomes" id="UP000003688"/>
    </source>
</evidence>
<sequence>MHKITRRQNQILEYILKCQQKDGITPSMRDIAAHFGFRSPRTVTDHVEALRKKGALVSEPGLARTLRVVSPLQAFRKRVVDIPVFGSIPAGLAENRYEEARGCVSIDVGTLNIKPTTRTFALEVRGDSMIGKNICPGDIVILEHGVEAKVGDVVAALIDNESTLKTYVKERSKTYLRAENPKYSKLIPADELVIQGVMIALIRRRSK</sequence>
<evidence type="ECO:0000256" key="2">
    <source>
        <dbReference type="ARBA" id="ARBA00022705"/>
    </source>
</evidence>
<dbReference type="GO" id="GO:0004252">
    <property type="term" value="F:serine-type endopeptidase activity"/>
    <property type="evidence" value="ECO:0007669"/>
    <property type="project" value="InterPro"/>
</dbReference>
<dbReference type="InterPro" id="IPR050077">
    <property type="entry name" value="LexA_repressor"/>
</dbReference>
<dbReference type="GO" id="GO:0003677">
    <property type="term" value="F:DNA binding"/>
    <property type="evidence" value="ECO:0007669"/>
    <property type="project" value="UniProtKB-KW"/>
</dbReference>
<name>B9XRF1_PEDPL</name>
<dbReference type="PANTHER" id="PTHR33516:SF2">
    <property type="entry name" value="LEXA REPRESSOR-RELATED"/>
    <property type="match status" value="1"/>
</dbReference>
<evidence type="ECO:0000259" key="11">
    <source>
        <dbReference type="Pfam" id="PF01726"/>
    </source>
</evidence>
<keyword evidence="2" id="KW-0235">DNA replication</keyword>
<keyword evidence="9" id="KW-0742">SOS response</keyword>
<gene>
    <name evidence="12" type="ORF">Cflav_PD0676</name>
</gene>
<dbReference type="STRING" id="320771.Cflav_PD0676"/>
<dbReference type="Pfam" id="PF00717">
    <property type="entry name" value="Peptidase_S24"/>
    <property type="match status" value="1"/>
</dbReference>
<dbReference type="Proteomes" id="UP000003688">
    <property type="component" value="Unassembled WGS sequence"/>
</dbReference>
<dbReference type="GO" id="GO:0006508">
    <property type="term" value="P:proteolysis"/>
    <property type="evidence" value="ECO:0007669"/>
    <property type="project" value="InterPro"/>
</dbReference>
<evidence type="ECO:0000256" key="9">
    <source>
        <dbReference type="ARBA" id="ARBA00023236"/>
    </source>
</evidence>
<dbReference type="InterPro" id="IPR036388">
    <property type="entry name" value="WH-like_DNA-bd_sf"/>
</dbReference>
<dbReference type="RefSeq" id="WP_007418389.1">
    <property type="nucleotide sequence ID" value="NZ_ABOX02000063.1"/>
</dbReference>
<dbReference type="SUPFAM" id="SSF51306">
    <property type="entry name" value="LexA/Signal peptidase"/>
    <property type="match status" value="1"/>
</dbReference>
<evidence type="ECO:0000256" key="3">
    <source>
        <dbReference type="ARBA" id="ARBA00022763"/>
    </source>
</evidence>
<evidence type="ECO:0000259" key="10">
    <source>
        <dbReference type="Pfam" id="PF00717"/>
    </source>
</evidence>
<keyword evidence="5" id="KW-0805">Transcription regulation</keyword>
<accession>B9XRF1</accession>
<keyword evidence="4" id="KW-0378">Hydrolase</keyword>
<evidence type="ECO:0000256" key="4">
    <source>
        <dbReference type="ARBA" id="ARBA00022801"/>
    </source>
</evidence>
<dbReference type="GO" id="GO:0009432">
    <property type="term" value="P:SOS response"/>
    <property type="evidence" value="ECO:0007669"/>
    <property type="project" value="UniProtKB-KW"/>
</dbReference>